<reference evidence="7" key="1">
    <citation type="submission" date="2020-04" db="EMBL/GenBank/DDBJ databases">
        <authorList>
            <person name="Neveu A P."/>
        </authorList>
    </citation>
    <scope>NUCLEOTIDE SEQUENCE</scope>
    <source>
        <tissue evidence="7">Whole embryo</tissue>
    </source>
</reference>
<gene>
    <name evidence="7" type="primary">Cpt1a-001</name>
</gene>
<feature type="active site" description="Proton acceptor" evidence="4">
    <location>
        <position position="435"/>
    </location>
</feature>
<evidence type="ECO:0000313" key="7">
    <source>
        <dbReference type="EMBL" id="CAB3233585.1"/>
    </source>
</evidence>
<dbReference type="GO" id="GO:0005739">
    <property type="term" value="C:mitochondrion"/>
    <property type="evidence" value="ECO:0007669"/>
    <property type="project" value="TreeGrafter"/>
</dbReference>
<keyword evidence="3" id="KW-0012">Acyltransferase</keyword>
<dbReference type="SUPFAM" id="SSF52777">
    <property type="entry name" value="CoA-dependent acyltransferases"/>
    <property type="match status" value="2"/>
</dbReference>
<feature type="transmembrane region" description="Helical" evidence="5">
    <location>
        <begin position="63"/>
        <end position="83"/>
    </location>
</feature>
<dbReference type="PANTHER" id="PTHR22589">
    <property type="entry name" value="CARNITINE O-ACYLTRANSFERASE"/>
    <property type="match status" value="1"/>
</dbReference>
<dbReference type="Gene3D" id="3.30.559.10">
    <property type="entry name" value="Chloramphenicol acetyltransferase-like domain"/>
    <property type="match status" value="1"/>
</dbReference>
<evidence type="ECO:0000259" key="6">
    <source>
        <dbReference type="Pfam" id="PF00755"/>
    </source>
</evidence>
<feature type="transmembrane region" description="Helical" evidence="5">
    <location>
        <begin position="16"/>
        <end position="37"/>
    </location>
</feature>
<keyword evidence="2 7" id="KW-0808">Transferase</keyword>
<dbReference type="GO" id="GO:0006631">
    <property type="term" value="P:fatty acid metabolic process"/>
    <property type="evidence" value="ECO:0007669"/>
    <property type="project" value="TreeGrafter"/>
</dbReference>
<dbReference type="InterPro" id="IPR023213">
    <property type="entry name" value="CAT-like_dom_sf"/>
</dbReference>
<dbReference type="GO" id="GO:0009437">
    <property type="term" value="P:carnitine metabolic process"/>
    <property type="evidence" value="ECO:0007669"/>
    <property type="project" value="TreeGrafter"/>
</dbReference>
<dbReference type="AlphaFoldDB" id="A0A6F9DAR0"/>
<dbReference type="PANTHER" id="PTHR22589:SF113">
    <property type="entry name" value="CARNITINE O-PALMITOYLTRANSFERASE 1, LIVER ISOFORM-LIKE"/>
    <property type="match status" value="1"/>
</dbReference>
<sequence>MMQMQSYAARLQDESELLYMSMIGMVMAAIFATGFHADVDRTLTQLAPEGTEYPFPAHTRLGAAKFTAAIGGFLIGVFFWTVVGKLRWELIAQLLKYRDWIYNPKSLKTRAWYLMLSSLLPRKKQLLTFQHVLPKYPLPKLDDTCAKMLDVVEPLVDKEEFEDINKEMEKFKKEDGPNLQAILEKRYQTEENWVADLWDKYAYLSVRSSLLYTNFCQSGGLKRKDISPAEPRTQTARGANIVYHHLRMYELITSRTLPTLLVQDLVPICCHRYRYLFACNRIPGQAMDDLKTYDSPRHIIIFRKGLMFSVDMYATDETGKQSILSPPEIQTILENIIKETADVEGVQWNPAVFTAQNRTVWAQEREKLLAHPRNSAFLQEVESAIFHLVLEDTKPKDLSEECHANLFGNGFSRWLDKSLTCVIHENGLSGGNVEHATADATLTSRVLEYIWARSKYDDQGNAFCPEASHHAVLPVPSKIDWDLSSFRSAIPKYEETFQQIAMNLDAHALKLNHGKGAIKKLRVSPDSFMQMALQLAFYRMNKKVPKTYETAMTRFFKYGRTETIRTPSKHSLAFTQAMDDPNVPRSECIKHLKTAMAYHHQYKLESMNGLGADRHMFGLIVAAKFAGVKPKLFETKILTDYDQLSTSQAPFIFDKKISKNMDVYPAGGAFSPLRDDGYGVFYLFLGENFTTIHITSYRSCPETDSKLFGEKLLEALEDMKQLLKTK</sequence>
<evidence type="ECO:0000256" key="2">
    <source>
        <dbReference type="ARBA" id="ARBA00022679"/>
    </source>
</evidence>
<keyword evidence="5" id="KW-0472">Membrane</keyword>
<evidence type="ECO:0000256" key="3">
    <source>
        <dbReference type="ARBA" id="ARBA00023315"/>
    </source>
</evidence>
<dbReference type="Pfam" id="PF00755">
    <property type="entry name" value="Carn_acyltransf"/>
    <property type="match status" value="1"/>
</dbReference>
<comment type="similarity">
    <text evidence="1">Belongs to the carnitine/choline acetyltransferase family.</text>
</comment>
<proteinExistence type="evidence at transcript level"/>
<keyword evidence="5" id="KW-1133">Transmembrane helix</keyword>
<evidence type="ECO:0000256" key="1">
    <source>
        <dbReference type="ARBA" id="ARBA00005232"/>
    </source>
</evidence>
<evidence type="ECO:0000256" key="5">
    <source>
        <dbReference type="SAM" id="Phobius"/>
    </source>
</evidence>
<protein>
    <submittedName>
        <fullName evidence="7">Carnitine O-palmitoyltransferase 1, liver isoform-like</fullName>
    </submittedName>
</protein>
<accession>A0A6F9DAR0</accession>
<organism evidence="7">
    <name type="scientific">Phallusia mammillata</name>
    <dbReference type="NCBI Taxonomy" id="59560"/>
    <lineage>
        <taxon>Eukaryota</taxon>
        <taxon>Metazoa</taxon>
        <taxon>Chordata</taxon>
        <taxon>Tunicata</taxon>
        <taxon>Ascidiacea</taxon>
        <taxon>Phlebobranchia</taxon>
        <taxon>Ascidiidae</taxon>
        <taxon>Phallusia</taxon>
    </lineage>
</organism>
<keyword evidence="5" id="KW-0812">Transmembrane</keyword>
<evidence type="ECO:0000256" key="4">
    <source>
        <dbReference type="PIRSR" id="PIRSR600542-1"/>
    </source>
</evidence>
<dbReference type="InterPro" id="IPR039551">
    <property type="entry name" value="Cho/carn_acyl_trans"/>
</dbReference>
<dbReference type="InterPro" id="IPR042231">
    <property type="entry name" value="Cho/carn_acyl_trans_2"/>
</dbReference>
<dbReference type="Gene3D" id="3.30.559.70">
    <property type="entry name" value="Choline/Carnitine o-acyltransferase, domain 2"/>
    <property type="match status" value="1"/>
</dbReference>
<dbReference type="EMBL" id="LR784161">
    <property type="protein sequence ID" value="CAB3233585.1"/>
    <property type="molecule type" value="mRNA"/>
</dbReference>
<dbReference type="GO" id="GO:0004095">
    <property type="term" value="F:carnitine O-palmitoyltransferase activity"/>
    <property type="evidence" value="ECO:0007669"/>
    <property type="project" value="TreeGrafter"/>
</dbReference>
<dbReference type="InterPro" id="IPR000542">
    <property type="entry name" value="Carn_acyl_trans"/>
</dbReference>
<feature type="domain" description="Choline/carnitine acyltransferase" evidence="6">
    <location>
        <begin position="137"/>
        <end position="712"/>
    </location>
</feature>
<name>A0A6F9DAR0_9ASCI</name>